<dbReference type="Proteomes" id="UP000607397">
    <property type="component" value="Unassembled WGS sequence"/>
</dbReference>
<sequence length="218" mass="24787">MDFLEVQFGLRGKTLPADHGYALYSAVKRSLQDSENDALPPDLPQNIHLCTIPGIPDRAGMIYLNRGSRFRLRCPSDQMQLWYRFFQNQVFDIQGHLIRLIQPRITLPEASHTLASRLVTFKLQDIDHADVPRYFLESCQTGLKGLEIKGQAFIPSDSDGDLARRTLQIKDKKILGFSVVVEGLSHEDSLKLQWHGLGGRKHFGCGWFYAPKEDMYAA</sequence>
<gene>
    <name evidence="1" type="primary">cas6</name>
    <name evidence="1" type="ORF">GS597_06750</name>
</gene>
<evidence type="ECO:0000313" key="1">
    <source>
        <dbReference type="EMBL" id="NCJ06221.1"/>
    </source>
</evidence>
<dbReference type="RefSeq" id="WP_161824702.1">
    <property type="nucleotide sequence ID" value="NZ_WVIC01000010.1"/>
</dbReference>
<protein>
    <submittedName>
        <fullName evidence="1">Type I-MYXAN CRISPR-associated protein Cas6/Cmx6</fullName>
    </submittedName>
</protein>
<dbReference type="InterPro" id="IPR014174">
    <property type="entry name" value="CRISPR-assoc_prot_Cas6/Cmx6"/>
</dbReference>
<proteinExistence type="predicted"/>
<evidence type="ECO:0000313" key="2">
    <source>
        <dbReference type="Proteomes" id="UP000607397"/>
    </source>
</evidence>
<dbReference type="AlphaFoldDB" id="A0A8K1ZY94"/>
<comment type="caution">
    <text evidence="1">The sequence shown here is derived from an EMBL/GenBank/DDBJ whole genome shotgun (WGS) entry which is preliminary data.</text>
</comment>
<dbReference type="NCBIfam" id="TIGR02807">
    <property type="entry name" value="cas6_cmx6"/>
    <property type="match status" value="1"/>
</dbReference>
<organism evidence="1 2">
    <name type="scientific">Petrachloros mirabilis ULC683</name>
    <dbReference type="NCBI Taxonomy" id="2781853"/>
    <lineage>
        <taxon>Bacteria</taxon>
        <taxon>Bacillati</taxon>
        <taxon>Cyanobacteriota</taxon>
        <taxon>Cyanophyceae</taxon>
        <taxon>Synechococcales</taxon>
        <taxon>Petrachlorosaceae</taxon>
        <taxon>Petrachloros</taxon>
        <taxon>Petrachloros mirabilis</taxon>
    </lineage>
</organism>
<dbReference type="EMBL" id="WVIC01000010">
    <property type="protein sequence ID" value="NCJ06221.1"/>
    <property type="molecule type" value="Genomic_DNA"/>
</dbReference>
<accession>A0A8K1ZY94</accession>
<reference evidence="1" key="1">
    <citation type="submission" date="2019-12" db="EMBL/GenBank/DDBJ databases">
        <title>High-Quality draft genome sequences of three cyanobacteria isolated from the limestone walls of the Old Cathedral of Coimbra.</title>
        <authorList>
            <person name="Tiago I."/>
            <person name="Soares F."/>
            <person name="Portugal A."/>
        </authorList>
    </citation>
    <scope>NUCLEOTIDE SEQUENCE [LARGE SCALE GENOMIC DNA]</scope>
    <source>
        <strain evidence="1">C</strain>
    </source>
</reference>
<keyword evidence="2" id="KW-1185">Reference proteome</keyword>
<name>A0A8K1ZY94_9CYAN</name>
<dbReference type="Pfam" id="PF09559">
    <property type="entry name" value="Cas6"/>
    <property type="match status" value="1"/>
</dbReference>